<dbReference type="Pfam" id="PF07963">
    <property type="entry name" value="N_methyl"/>
    <property type="match status" value="1"/>
</dbReference>
<feature type="region of interest" description="Disordered" evidence="1">
    <location>
        <begin position="201"/>
        <end position="230"/>
    </location>
</feature>
<dbReference type="EMBL" id="BMKC01000003">
    <property type="protein sequence ID" value="GGA84609.1"/>
    <property type="molecule type" value="Genomic_DNA"/>
</dbReference>
<evidence type="ECO:0008006" key="5">
    <source>
        <dbReference type="Google" id="ProtNLM"/>
    </source>
</evidence>
<dbReference type="InterPro" id="IPR045584">
    <property type="entry name" value="Pilin-like"/>
</dbReference>
<keyword evidence="2" id="KW-0732">Signal</keyword>
<feature type="chain" id="PRO_5045983062" description="General secretion pathway protein GspJ" evidence="2">
    <location>
        <begin position="30"/>
        <end position="230"/>
    </location>
</feature>
<dbReference type="RefSeq" id="WP_188664498.1">
    <property type="nucleotide sequence ID" value="NZ_BMKC01000003.1"/>
</dbReference>
<comment type="caution">
    <text evidence="3">The sequence shown here is derived from an EMBL/GenBank/DDBJ whole genome shotgun (WGS) entry which is preliminary data.</text>
</comment>
<accession>A0ABQ1HQV6</accession>
<dbReference type="InterPro" id="IPR012902">
    <property type="entry name" value="N_methyl_site"/>
</dbReference>
<feature type="signal peptide" evidence="2">
    <location>
        <begin position="1"/>
        <end position="29"/>
    </location>
</feature>
<proteinExistence type="predicted"/>
<organism evidence="3 4">
    <name type="scientific">Arenimonas soli</name>
    <dbReference type="NCBI Taxonomy" id="2269504"/>
    <lineage>
        <taxon>Bacteria</taxon>
        <taxon>Pseudomonadati</taxon>
        <taxon>Pseudomonadota</taxon>
        <taxon>Gammaproteobacteria</taxon>
        <taxon>Lysobacterales</taxon>
        <taxon>Lysobacteraceae</taxon>
        <taxon>Arenimonas</taxon>
    </lineage>
</organism>
<name>A0ABQ1HQV6_9GAMM</name>
<evidence type="ECO:0000313" key="3">
    <source>
        <dbReference type="EMBL" id="GGA84609.1"/>
    </source>
</evidence>
<dbReference type="PROSITE" id="PS00409">
    <property type="entry name" value="PROKAR_NTER_METHYL"/>
    <property type="match status" value="1"/>
</dbReference>
<dbReference type="SUPFAM" id="SSF54523">
    <property type="entry name" value="Pili subunits"/>
    <property type="match status" value="1"/>
</dbReference>
<protein>
    <recommendedName>
        <fullName evidence="5">General secretion pathway protein GspJ</fullName>
    </recommendedName>
</protein>
<sequence length="230" mass="24906">MTRCARGFSLIEVMMATALLAAGMALAFAALSNATRATTAAEVESARNERLRAAQGFLRRQLEGALLLPMEVPRAGEEAPVFEASADHLRLVAPMPGYLSRGGPHVQEFRLVRGAGGLRLEFQHQQLSPEGPIEHERPPEVLLEGIRDARFAVRTLDETGEAGDWQADWETVGRIPRLVRLELEFTEPRARWPDFVAAPRLGQSLPPGAGAGMLSPGDPAPPPETPGPVR</sequence>
<keyword evidence="4" id="KW-1185">Reference proteome</keyword>
<gene>
    <name evidence="3" type="ORF">GCM10011521_23770</name>
</gene>
<dbReference type="Proteomes" id="UP000623419">
    <property type="component" value="Unassembled WGS sequence"/>
</dbReference>
<feature type="compositionally biased region" description="Pro residues" evidence="1">
    <location>
        <begin position="218"/>
        <end position="230"/>
    </location>
</feature>
<evidence type="ECO:0000256" key="1">
    <source>
        <dbReference type="SAM" id="MobiDB-lite"/>
    </source>
</evidence>
<reference evidence="4" key="1">
    <citation type="journal article" date="2019" name="Int. J. Syst. Evol. Microbiol.">
        <title>The Global Catalogue of Microorganisms (GCM) 10K type strain sequencing project: providing services to taxonomists for standard genome sequencing and annotation.</title>
        <authorList>
            <consortium name="The Broad Institute Genomics Platform"/>
            <consortium name="The Broad Institute Genome Sequencing Center for Infectious Disease"/>
            <person name="Wu L."/>
            <person name="Ma J."/>
        </authorList>
    </citation>
    <scope>NUCLEOTIDE SEQUENCE [LARGE SCALE GENOMIC DNA]</scope>
    <source>
        <strain evidence="4">CGMCC 1.15905</strain>
    </source>
</reference>
<dbReference type="NCBIfam" id="TIGR02532">
    <property type="entry name" value="IV_pilin_GFxxxE"/>
    <property type="match status" value="1"/>
</dbReference>
<evidence type="ECO:0000313" key="4">
    <source>
        <dbReference type="Proteomes" id="UP000623419"/>
    </source>
</evidence>
<evidence type="ECO:0000256" key="2">
    <source>
        <dbReference type="SAM" id="SignalP"/>
    </source>
</evidence>